<dbReference type="AlphaFoldDB" id="A0A225D9Z7"/>
<protein>
    <submittedName>
        <fullName evidence="3">Putative inner membrane protein</fullName>
    </submittedName>
</protein>
<evidence type="ECO:0000313" key="4">
    <source>
        <dbReference type="Proteomes" id="UP000214646"/>
    </source>
</evidence>
<feature type="transmembrane region" description="Helical" evidence="1">
    <location>
        <begin position="202"/>
        <end position="225"/>
    </location>
</feature>
<keyword evidence="4" id="KW-1185">Reference proteome</keyword>
<evidence type="ECO:0000313" key="3">
    <source>
        <dbReference type="EMBL" id="OWK36484.1"/>
    </source>
</evidence>
<feature type="transmembrane region" description="Helical" evidence="1">
    <location>
        <begin position="170"/>
        <end position="190"/>
    </location>
</feature>
<evidence type="ECO:0000259" key="2">
    <source>
        <dbReference type="Pfam" id="PF13231"/>
    </source>
</evidence>
<dbReference type="RefSeq" id="WP_088259477.1">
    <property type="nucleotide sequence ID" value="NZ_NIDE01000017.1"/>
</dbReference>
<feature type="transmembrane region" description="Helical" evidence="1">
    <location>
        <begin position="291"/>
        <end position="309"/>
    </location>
</feature>
<reference evidence="4" key="1">
    <citation type="submission" date="2017-06" db="EMBL/GenBank/DDBJ databases">
        <title>Genome analysis of Fimbriiglobus ruber SP5, the first member of the order Planctomycetales with confirmed chitinolytic capability.</title>
        <authorList>
            <person name="Ravin N.V."/>
            <person name="Rakitin A.L."/>
            <person name="Ivanova A.A."/>
            <person name="Beletsky A.V."/>
            <person name="Kulichevskaya I.S."/>
            <person name="Mardanov A.V."/>
            <person name="Dedysh S.N."/>
        </authorList>
    </citation>
    <scope>NUCLEOTIDE SEQUENCE [LARGE SCALE GENOMIC DNA]</scope>
    <source>
        <strain evidence="4">SP5</strain>
    </source>
</reference>
<dbReference type="EMBL" id="NIDE01000017">
    <property type="protein sequence ID" value="OWK36484.1"/>
    <property type="molecule type" value="Genomic_DNA"/>
</dbReference>
<comment type="caution">
    <text evidence="3">The sequence shown here is derived from an EMBL/GenBank/DDBJ whole genome shotgun (WGS) entry which is preliminary data.</text>
</comment>
<feature type="transmembrane region" description="Helical" evidence="1">
    <location>
        <begin position="348"/>
        <end position="366"/>
    </location>
</feature>
<sequence length="471" mass="52335">MRRVPGRPVYWIYAFVAVGLALRAFHYLRCPSLWHDEAALIINVLGLSFREMLGPLLRDEAAPPLFLWIERAVVLTFGDGEYALRLVPFLAGCLSMVLFASLARRTLGPLAVVLAVGLFAVADRLLWHASEAKPYSIDVLIAVAAAWWYVRTEGWPLWKRCVPAAVVAPFAIWVAFPTCFIAGGLLLGLLPAAVRSGWGGRLAYVGLAAAVFVPFVALAIGPAAAQRTADMDSCWTTLFPDYSRPWFVPVWTVAALCEVARYCFLPAGQVMILFAFFGGRAMWRRGERDRLRVIVLAVPLFLAFVAAFLHKYPVGGSRLEIFSAPMFCILGAEGARWGIPALAKRSRLLAVVAIVLLLCPFVQTAYRTVWLEHRAACDEAAAVVLAHRETADAILINHWEYEYYFRALPPGAWRTWNGTFTADDTAAPRIWVVHTSVPAVPAFPFPLPDGWRVRETWAVRHTKVFLLDRGE</sequence>
<dbReference type="Pfam" id="PF13231">
    <property type="entry name" value="PMT_2"/>
    <property type="match status" value="1"/>
</dbReference>
<keyword evidence="1" id="KW-1133">Transmembrane helix</keyword>
<dbReference type="Proteomes" id="UP000214646">
    <property type="component" value="Unassembled WGS sequence"/>
</dbReference>
<gene>
    <name evidence="3" type="ORF">FRUB_09047</name>
</gene>
<feature type="transmembrane region" description="Helical" evidence="1">
    <location>
        <begin position="82"/>
        <end position="103"/>
    </location>
</feature>
<keyword evidence="1" id="KW-0472">Membrane</keyword>
<feature type="transmembrane region" description="Helical" evidence="1">
    <location>
        <begin position="109"/>
        <end position="127"/>
    </location>
</feature>
<feature type="transmembrane region" description="Helical" evidence="1">
    <location>
        <begin position="9"/>
        <end position="26"/>
    </location>
</feature>
<organism evidence="3 4">
    <name type="scientific">Fimbriiglobus ruber</name>
    <dbReference type="NCBI Taxonomy" id="1908690"/>
    <lineage>
        <taxon>Bacteria</taxon>
        <taxon>Pseudomonadati</taxon>
        <taxon>Planctomycetota</taxon>
        <taxon>Planctomycetia</taxon>
        <taxon>Gemmatales</taxon>
        <taxon>Gemmataceae</taxon>
        <taxon>Fimbriiglobus</taxon>
    </lineage>
</organism>
<name>A0A225D9Z7_9BACT</name>
<feature type="transmembrane region" description="Helical" evidence="1">
    <location>
        <begin position="259"/>
        <end position="279"/>
    </location>
</feature>
<dbReference type="InterPro" id="IPR038731">
    <property type="entry name" value="RgtA/B/C-like"/>
</dbReference>
<proteinExistence type="predicted"/>
<feature type="domain" description="Glycosyltransferase RgtA/B/C/D-like" evidence="2">
    <location>
        <begin position="63"/>
        <end position="215"/>
    </location>
</feature>
<keyword evidence="1" id="KW-0812">Transmembrane</keyword>
<evidence type="ECO:0000256" key="1">
    <source>
        <dbReference type="SAM" id="Phobius"/>
    </source>
</evidence>
<dbReference type="OrthoDB" id="212449at2"/>
<accession>A0A225D9Z7</accession>